<dbReference type="InterPro" id="IPR029787">
    <property type="entry name" value="Nucleotide_cyclase"/>
</dbReference>
<evidence type="ECO:0000313" key="4">
    <source>
        <dbReference type="Proteomes" id="UP001196661"/>
    </source>
</evidence>
<proteinExistence type="predicted"/>
<comment type="caution">
    <text evidence="3">The sequence shown here is derived from an EMBL/GenBank/DDBJ whole genome shotgun (WGS) entry which is preliminary data.</text>
</comment>
<dbReference type="Pfam" id="PF00990">
    <property type="entry name" value="GGDEF"/>
    <property type="match status" value="1"/>
</dbReference>
<feature type="domain" description="GGDEF" evidence="2">
    <location>
        <begin position="299"/>
        <end position="436"/>
    </location>
</feature>
<dbReference type="Gene3D" id="3.30.70.270">
    <property type="match status" value="1"/>
</dbReference>
<evidence type="ECO:0000313" key="3">
    <source>
        <dbReference type="EMBL" id="MBT9312440.1"/>
    </source>
</evidence>
<feature type="transmembrane region" description="Helical" evidence="1">
    <location>
        <begin position="226"/>
        <end position="247"/>
    </location>
</feature>
<dbReference type="InterPro" id="IPR050469">
    <property type="entry name" value="Diguanylate_Cyclase"/>
</dbReference>
<dbReference type="PANTHER" id="PTHR45138:SF9">
    <property type="entry name" value="DIGUANYLATE CYCLASE DGCM-RELATED"/>
    <property type="match status" value="1"/>
</dbReference>
<dbReference type="CDD" id="cd01949">
    <property type="entry name" value="GGDEF"/>
    <property type="match status" value="1"/>
</dbReference>
<keyword evidence="1" id="KW-1133">Transmembrane helix</keyword>
<evidence type="ECO:0000259" key="2">
    <source>
        <dbReference type="PROSITE" id="PS50887"/>
    </source>
</evidence>
<organism evidence="3 4">
    <name type="scientific">Leptothoe kymatousa TAU-MAC 1615</name>
    <dbReference type="NCBI Taxonomy" id="2364775"/>
    <lineage>
        <taxon>Bacteria</taxon>
        <taxon>Bacillati</taxon>
        <taxon>Cyanobacteriota</taxon>
        <taxon>Cyanophyceae</taxon>
        <taxon>Nodosilineales</taxon>
        <taxon>Cymatolegaceae</taxon>
        <taxon>Leptothoe</taxon>
        <taxon>Leptothoe kymatousa</taxon>
    </lineage>
</organism>
<dbReference type="InterPro" id="IPR021796">
    <property type="entry name" value="Tll0287-like_dom"/>
</dbReference>
<dbReference type="NCBIfam" id="TIGR00254">
    <property type="entry name" value="GGDEF"/>
    <property type="match status" value="1"/>
</dbReference>
<name>A0ABS5Y3N8_9CYAN</name>
<keyword evidence="1" id="KW-0812">Transmembrane</keyword>
<dbReference type="PROSITE" id="PS50887">
    <property type="entry name" value="GGDEF"/>
    <property type="match status" value="1"/>
</dbReference>
<dbReference type="InterPro" id="IPR043128">
    <property type="entry name" value="Rev_trsase/Diguanyl_cyclase"/>
</dbReference>
<reference evidence="3 4" key="1">
    <citation type="journal article" date="2021" name="Mar. Drugs">
        <title>Genome Reduction and Secondary Metabolism of the Marine Sponge-Associated Cyanobacterium Leptothoe.</title>
        <authorList>
            <person name="Konstantinou D."/>
            <person name="Popin R.V."/>
            <person name="Fewer D.P."/>
            <person name="Sivonen K."/>
            <person name="Gkelis S."/>
        </authorList>
    </citation>
    <scope>NUCLEOTIDE SEQUENCE [LARGE SCALE GENOMIC DNA]</scope>
    <source>
        <strain evidence="3 4">TAU-MAC 1615</strain>
    </source>
</reference>
<keyword evidence="1" id="KW-0472">Membrane</keyword>
<dbReference type="Proteomes" id="UP001196661">
    <property type="component" value="Unassembled WGS sequence"/>
</dbReference>
<feature type="transmembrane region" description="Helical" evidence="1">
    <location>
        <begin position="21"/>
        <end position="41"/>
    </location>
</feature>
<evidence type="ECO:0000256" key="1">
    <source>
        <dbReference type="SAM" id="Phobius"/>
    </source>
</evidence>
<dbReference type="Pfam" id="PF11845">
    <property type="entry name" value="Tll0287-like"/>
    <property type="match status" value="1"/>
</dbReference>
<dbReference type="RefSeq" id="WP_215618337.1">
    <property type="nucleotide sequence ID" value="NZ_JADOER010000008.1"/>
</dbReference>
<keyword evidence="4" id="KW-1185">Reference proteome</keyword>
<gene>
    <name evidence="3" type="ORF">IXB28_09505</name>
</gene>
<dbReference type="EMBL" id="JADOER010000008">
    <property type="protein sequence ID" value="MBT9312440.1"/>
    <property type="molecule type" value="Genomic_DNA"/>
</dbReference>
<dbReference type="SMART" id="SM00267">
    <property type="entry name" value="GGDEF"/>
    <property type="match status" value="1"/>
</dbReference>
<accession>A0ABS5Y3N8</accession>
<dbReference type="InterPro" id="IPR000160">
    <property type="entry name" value="GGDEF_dom"/>
</dbReference>
<dbReference type="PANTHER" id="PTHR45138">
    <property type="entry name" value="REGULATORY COMPONENTS OF SENSORY TRANSDUCTION SYSTEM"/>
    <property type="match status" value="1"/>
</dbReference>
<dbReference type="SUPFAM" id="SSF55073">
    <property type="entry name" value="Nucleotide cyclase"/>
    <property type="match status" value="1"/>
</dbReference>
<sequence>MIFSRIIRRFKKGYQLLCEHITLILVLLLCLGLGIGLAGSYNLSVKLVEAQAQQYARISIDTLNKTRVLYSENVAQRLRSVEGVTLTPEYHSTDGAIPVPATFSIELSENITDLAKGSIFRLYSDYPFPNRQATGGPQDSFEQDALAYLRKNPTASFFRKEKINDQVSFRYAEAVQMKASCVECHNKLYSSPKKDWKVGDVRGVIAITQPLDEILLMAQEGLRNHYMILIVLSLLAVIGLSLVISRFRFINVELEKKVADRTAELNRLANLDGLTQIANRRYFDQRLDEEWRRAIRPQLPLSLLLCDVDFFKPYNDTYGHQAGDDCLKTVSQALSTSAKRAGEVVARYGGEEFGIILPGNDTNDAVKVAQLIQRRLHEVKVPHAKSKIKPYVTISIGIATVIPSREQTWEQLIHAADQALYQAKEQGRDRYIIWDQPAPINAH</sequence>
<protein>
    <submittedName>
        <fullName evidence="3">Diguanylate cyclase</fullName>
    </submittedName>
</protein>